<dbReference type="EMBL" id="JARIHO010000011">
    <property type="protein sequence ID" value="KAJ7353491.1"/>
    <property type="molecule type" value="Genomic_DNA"/>
</dbReference>
<evidence type="ECO:0000313" key="3">
    <source>
        <dbReference type="Proteomes" id="UP001218218"/>
    </source>
</evidence>
<accession>A0AAD7AAH8</accession>
<proteinExistence type="predicted"/>
<feature type="compositionally biased region" description="Basic and acidic residues" evidence="1">
    <location>
        <begin position="45"/>
        <end position="54"/>
    </location>
</feature>
<reference evidence="2" key="1">
    <citation type="submission" date="2023-03" db="EMBL/GenBank/DDBJ databases">
        <title>Massive genome expansion in bonnet fungi (Mycena s.s.) driven by repeated elements and novel gene families across ecological guilds.</title>
        <authorList>
            <consortium name="Lawrence Berkeley National Laboratory"/>
            <person name="Harder C.B."/>
            <person name="Miyauchi S."/>
            <person name="Viragh M."/>
            <person name="Kuo A."/>
            <person name="Thoen E."/>
            <person name="Andreopoulos B."/>
            <person name="Lu D."/>
            <person name="Skrede I."/>
            <person name="Drula E."/>
            <person name="Henrissat B."/>
            <person name="Morin E."/>
            <person name="Kohler A."/>
            <person name="Barry K."/>
            <person name="LaButti K."/>
            <person name="Morin E."/>
            <person name="Salamov A."/>
            <person name="Lipzen A."/>
            <person name="Mereny Z."/>
            <person name="Hegedus B."/>
            <person name="Baldrian P."/>
            <person name="Stursova M."/>
            <person name="Weitz H."/>
            <person name="Taylor A."/>
            <person name="Grigoriev I.V."/>
            <person name="Nagy L.G."/>
            <person name="Martin F."/>
            <person name="Kauserud H."/>
        </authorList>
    </citation>
    <scope>NUCLEOTIDE SEQUENCE</scope>
    <source>
        <strain evidence="2">CBHHK002</strain>
    </source>
</reference>
<feature type="region of interest" description="Disordered" evidence="1">
    <location>
        <begin position="1"/>
        <end position="54"/>
    </location>
</feature>
<comment type="caution">
    <text evidence="2">The sequence shown here is derived from an EMBL/GenBank/DDBJ whole genome shotgun (WGS) entry which is preliminary data.</text>
</comment>
<evidence type="ECO:0000313" key="2">
    <source>
        <dbReference type="EMBL" id="KAJ7353491.1"/>
    </source>
</evidence>
<dbReference type="AlphaFoldDB" id="A0AAD7AAH8"/>
<evidence type="ECO:0000256" key="1">
    <source>
        <dbReference type="SAM" id="MobiDB-lite"/>
    </source>
</evidence>
<protein>
    <recommendedName>
        <fullName evidence="4">Zn(2)-C6 fungal-type domain-containing protein</fullName>
    </recommendedName>
</protein>
<organism evidence="2 3">
    <name type="scientific">Mycena albidolilacea</name>
    <dbReference type="NCBI Taxonomy" id="1033008"/>
    <lineage>
        <taxon>Eukaryota</taxon>
        <taxon>Fungi</taxon>
        <taxon>Dikarya</taxon>
        <taxon>Basidiomycota</taxon>
        <taxon>Agaricomycotina</taxon>
        <taxon>Agaricomycetes</taxon>
        <taxon>Agaricomycetidae</taxon>
        <taxon>Agaricales</taxon>
        <taxon>Marasmiineae</taxon>
        <taxon>Mycenaceae</taxon>
        <taxon>Mycena</taxon>
    </lineage>
</organism>
<name>A0AAD7AAH8_9AGAR</name>
<gene>
    <name evidence="2" type="ORF">DFH08DRAFT_805037</name>
</gene>
<keyword evidence="3" id="KW-1185">Reference proteome</keyword>
<evidence type="ECO:0008006" key="4">
    <source>
        <dbReference type="Google" id="ProtNLM"/>
    </source>
</evidence>
<sequence>MSADGDNNGSDKSTDENHLSMWQKGKKRQNSAEHQVQELEEAEEMEKKLAEARPVHVHQRASEIVCLSRSGRVEEERVGGVQLDDLEQAEKSVTCTEVLRLLISEGKAMDHDKAKMTRNSSWVTRAWTRKRIRKMWMGRGSRTCKTCHKNGVDCLVAKNVPHQACRQCKEKKIGCPFMTRAVWNIHKNTAMSSLKHPGCPGGSGRLISTEDKVVLPAGRRTRIDDLCADVATLTGRVRELEVSEENSSGFFPGYLYPEPRL</sequence>
<feature type="compositionally biased region" description="Polar residues" evidence="1">
    <location>
        <begin position="1"/>
        <end position="11"/>
    </location>
</feature>
<dbReference type="Proteomes" id="UP001218218">
    <property type="component" value="Unassembled WGS sequence"/>
</dbReference>